<feature type="transmembrane region" description="Helical" evidence="1">
    <location>
        <begin position="193"/>
        <end position="211"/>
    </location>
</feature>
<feature type="chain" id="PRO_5037642827" evidence="2">
    <location>
        <begin position="22"/>
        <end position="213"/>
    </location>
</feature>
<feature type="signal peptide" evidence="2">
    <location>
        <begin position="1"/>
        <end position="21"/>
    </location>
</feature>
<keyword evidence="2" id="KW-0732">Signal</keyword>
<keyword evidence="4" id="KW-1185">Reference proteome</keyword>
<keyword evidence="1" id="KW-1133">Transmembrane helix</keyword>
<dbReference type="AlphaFoldDB" id="A0A917DWC0"/>
<keyword evidence="1" id="KW-0812">Transmembrane</keyword>
<reference evidence="3" key="2">
    <citation type="submission" date="2020-09" db="EMBL/GenBank/DDBJ databases">
        <authorList>
            <person name="Sun Q."/>
            <person name="Zhou Y."/>
        </authorList>
    </citation>
    <scope>NUCLEOTIDE SEQUENCE</scope>
    <source>
        <strain evidence="3">CGMCC 1.15958</strain>
    </source>
</reference>
<dbReference type="Proteomes" id="UP000609064">
    <property type="component" value="Unassembled WGS sequence"/>
</dbReference>
<comment type="caution">
    <text evidence="3">The sequence shown here is derived from an EMBL/GenBank/DDBJ whole genome shotgun (WGS) entry which is preliminary data.</text>
</comment>
<proteinExistence type="predicted"/>
<feature type="transmembrane region" description="Helical" evidence="1">
    <location>
        <begin position="162"/>
        <end position="181"/>
    </location>
</feature>
<reference evidence="3" key="1">
    <citation type="journal article" date="2014" name="Int. J. Syst. Evol. Microbiol.">
        <title>Complete genome sequence of Corynebacterium casei LMG S-19264T (=DSM 44701T), isolated from a smear-ripened cheese.</title>
        <authorList>
            <consortium name="US DOE Joint Genome Institute (JGI-PGF)"/>
            <person name="Walter F."/>
            <person name="Albersmeier A."/>
            <person name="Kalinowski J."/>
            <person name="Ruckert C."/>
        </authorList>
    </citation>
    <scope>NUCLEOTIDE SEQUENCE</scope>
    <source>
        <strain evidence="3">CGMCC 1.15958</strain>
    </source>
</reference>
<dbReference type="EMBL" id="BMKK01000010">
    <property type="protein sequence ID" value="GGD73896.1"/>
    <property type="molecule type" value="Genomic_DNA"/>
</dbReference>
<protein>
    <submittedName>
        <fullName evidence="3">Uncharacterized protein</fullName>
    </submittedName>
</protein>
<organism evidence="3 4">
    <name type="scientific">Emticicia aquatilis</name>
    <dbReference type="NCBI Taxonomy" id="1537369"/>
    <lineage>
        <taxon>Bacteria</taxon>
        <taxon>Pseudomonadati</taxon>
        <taxon>Bacteroidota</taxon>
        <taxon>Cytophagia</taxon>
        <taxon>Cytophagales</taxon>
        <taxon>Leadbetterellaceae</taxon>
        <taxon>Emticicia</taxon>
    </lineage>
</organism>
<dbReference type="RefSeq" id="WP_188769165.1">
    <property type="nucleotide sequence ID" value="NZ_BMKK01000010.1"/>
</dbReference>
<evidence type="ECO:0000256" key="1">
    <source>
        <dbReference type="SAM" id="Phobius"/>
    </source>
</evidence>
<keyword evidence="1" id="KW-0472">Membrane</keyword>
<name>A0A917DWC0_9BACT</name>
<evidence type="ECO:0000313" key="3">
    <source>
        <dbReference type="EMBL" id="GGD73896.1"/>
    </source>
</evidence>
<evidence type="ECO:0000256" key="2">
    <source>
        <dbReference type="SAM" id="SignalP"/>
    </source>
</evidence>
<evidence type="ECO:0000313" key="4">
    <source>
        <dbReference type="Proteomes" id="UP000609064"/>
    </source>
</evidence>
<feature type="transmembrane region" description="Helical" evidence="1">
    <location>
        <begin position="122"/>
        <end position="142"/>
    </location>
</feature>
<feature type="transmembrane region" description="Helical" evidence="1">
    <location>
        <begin position="91"/>
        <end position="110"/>
    </location>
</feature>
<gene>
    <name evidence="3" type="ORF">GCM10011514_42490</name>
</gene>
<accession>A0A917DWC0</accession>
<sequence length="213" mass="23709">MKNLLVLLFLVFSAIINESVAQTNADSLLNDLEAGPEKTALLPKRMLLTQRIFWGEHGLYRRTGIAPQLTLENREKELRIRRNMFKIHQTLGFITAAGMITQGILGSRLYKPDTYSDKLKNIHGAVATGVNIGYATTALMAFTAPPPMLNRKGISNIKVHKYLSYVHLSAMIATNVLGPRISDNYKLKPYHRAAAYTAVGGYLAAIAMIKFEF</sequence>